<evidence type="ECO:0000256" key="2">
    <source>
        <dbReference type="ARBA" id="ARBA00008072"/>
    </source>
</evidence>
<sequence length="340" mass="36393">MAIVNAWAVSTAGGKLASFQYEPGHLGPEEVDIEVEYCGICHSDLSMLDNEWGISAYPLVPGHEAIGRVIALGDIAKEKGLKIGQRVGIGWNAYSCMHCEQCLKGEHELCTTGRATIVGHHGAFASQLRSHWVWAVPIPDGVDPASAGPLLCGGITVFAPLLDNHILPTDKVGVFGIGGLGHMAIKFLKAWGCEVTAFTSSSSKYEEARSFGATHTASSTNTEELKKLAKSLDFIVVTANVSLDWDSIISLLKPGGRLHVVGAVLEPIPVYALSLIVGKKSISGSPAGNRVQTDQMLQFAAHHKIAPKVEYFPMSKVNEALDHLRAGKASYRIVLEADFK</sequence>
<dbReference type="InterPro" id="IPR011032">
    <property type="entry name" value="GroES-like_sf"/>
</dbReference>
<keyword evidence="6" id="KW-0560">Oxidoreductase</keyword>
<dbReference type="InterPro" id="IPR013154">
    <property type="entry name" value="ADH-like_N"/>
</dbReference>
<evidence type="ECO:0000256" key="8">
    <source>
        <dbReference type="RuleBase" id="RU361277"/>
    </source>
</evidence>
<accession>A0A1G7NR57</accession>
<evidence type="ECO:0000313" key="11">
    <source>
        <dbReference type="Proteomes" id="UP000199045"/>
    </source>
</evidence>
<dbReference type="PROSITE" id="PS00059">
    <property type="entry name" value="ADH_ZINC"/>
    <property type="match status" value="1"/>
</dbReference>
<proteinExistence type="inferred from homology"/>
<reference evidence="10 11" key="1">
    <citation type="submission" date="2016-10" db="EMBL/GenBank/DDBJ databases">
        <authorList>
            <person name="de Groot N.N."/>
        </authorList>
    </citation>
    <scope>NUCLEOTIDE SEQUENCE [LARGE SCALE GENOMIC DNA]</scope>
    <source>
        <strain evidence="10 11">DSM 527</strain>
    </source>
</reference>
<organism evidence="10 11">
    <name type="scientific">Chitinophaga filiformis</name>
    <name type="common">Myxococcus filiformis</name>
    <name type="synonym">Flexibacter filiformis</name>
    <dbReference type="NCBI Taxonomy" id="104663"/>
    <lineage>
        <taxon>Bacteria</taxon>
        <taxon>Pseudomonadati</taxon>
        <taxon>Bacteroidota</taxon>
        <taxon>Chitinophagia</taxon>
        <taxon>Chitinophagales</taxon>
        <taxon>Chitinophagaceae</taxon>
        <taxon>Chitinophaga</taxon>
    </lineage>
</organism>
<evidence type="ECO:0000256" key="6">
    <source>
        <dbReference type="ARBA" id="ARBA00023002"/>
    </source>
</evidence>
<comment type="similarity">
    <text evidence="2 8">Belongs to the zinc-containing alcohol dehydrogenase family.</text>
</comment>
<evidence type="ECO:0000256" key="1">
    <source>
        <dbReference type="ARBA" id="ARBA00001947"/>
    </source>
</evidence>
<dbReference type="OrthoDB" id="9806940at2"/>
<dbReference type="STRING" id="104663.SAMN04488121_102906"/>
<dbReference type="RefSeq" id="WP_089831636.1">
    <property type="nucleotide sequence ID" value="NZ_FNBN01000002.1"/>
</dbReference>
<keyword evidence="4 8" id="KW-0862">Zinc</keyword>
<keyword evidence="5" id="KW-0521">NADP</keyword>
<keyword evidence="3 8" id="KW-0479">Metal-binding</keyword>
<name>A0A1G7NR57_CHIFI</name>
<evidence type="ECO:0000256" key="7">
    <source>
        <dbReference type="ARBA" id="ARBA00024074"/>
    </source>
</evidence>
<dbReference type="InterPro" id="IPR013149">
    <property type="entry name" value="ADH-like_C"/>
</dbReference>
<dbReference type="GO" id="GO:0008106">
    <property type="term" value="F:alcohol dehydrogenase (NADP+) activity"/>
    <property type="evidence" value="ECO:0007669"/>
    <property type="project" value="UniProtKB-EC"/>
</dbReference>
<dbReference type="Pfam" id="PF08240">
    <property type="entry name" value="ADH_N"/>
    <property type="match status" value="1"/>
</dbReference>
<evidence type="ECO:0000256" key="5">
    <source>
        <dbReference type="ARBA" id="ARBA00022857"/>
    </source>
</evidence>
<dbReference type="EC" id="1.1.1.2" evidence="7"/>
<dbReference type="Gene3D" id="3.90.180.10">
    <property type="entry name" value="Medium-chain alcohol dehydrogenases, catalytic domain"/>
    <property type="match status" value="1"/>
</dbReference>
<dbReference type="SUPFAM" id="SSF51735">
    <property type="entry name" value="NAD(P)-binding Rossmann-fold domains"/>
    <property type="match status" value="1"/>
</dbReference>
<dbReference type="FunFam" id="3.40.50.720:FF:000022">
    <property type="entry name" value="Cinnamyl alcohol dehydrogenase"/>
    <property type="match status" value="1"/>
</dbReference>
<dbReference type="InterPro" id="IPR047109">
    <property type="entry name" value="CAD-like"/>
</dbReference>
<dbReference type="FunFam" id="3.90.180.10:FF:000018">
    <property type="entry name" value="NAD(P)-dependent alcohol dehydrogenase"/>
    <property type="match status" value="1"/>
</dbReference>
<dbReference type="SUPFAM" id="SSF50129">
    <property type="entry name" value="GroES-like"/>
    <property type="match status" value="1"/>
</dbReference>
<feature type="domain" description="Enoyl reductase (ER)" evidence="9">
    <location>
        <begin position="14"/>
        <end position="335"/>
    </location>
</feature>
<dbReference type="SMART" id="SM00829">
    <property type="entry name" value="PKS_ER"/>
    <property type="match status" value="1"/>
</dbReference>
<dbReference type="AlphaFoldDB" id="A0A1G7NR57"/>
<comment type="cofactor">
    <cofactor evidence="1 8">
        <name>Zn(2+)</name>
        <dbReference type="ChEBI" id="CHEBI:29105"/>
    </cofactor>
</comment>
<dbReference type="EMBL" id="FNBN01000002">
    <property type="protein sequence ID" value="SDF76565.1"/>
    <property type="molecule type" value="Genomic_DNA"/>
</dbReference>
<dbReference type="PANTHER" id="PTHR42683">
    <property type="entry name" value="ALDEHYDE REDUCTASE"/>
    <property type="match status" value="1"/>
</dbReference>
<dbReference type="InterPro" id="IPR036291">
    <property type="entry name" value="NAD(P)-bd_dom_sf"/>
</dbReference>
<dbReference type="CDD" id="cd05283">
    <property type="entry name" value="CAD1"/>
    <property type="match status" value="1"/>
</dbReference>
<dbReference type="Proteomes" id="UP000199045">
    <property type="component" value="Unassembled WGS sequence"/>
</dbReference>
<dbReference type="Pfam" id="PF00107">
    <property type="entry name" value="ADH_zinc_N"/>
    <property type="match status" value="1"/>
</dbReference>
<dbReference type="InterPro" id="IPR002328">
    <property type="entry name" value="ADH_Zn_CS"/>
</dbReference>
<dbReference type="InterPro" id="IPR020843">
    <property type="entry name" value="ER"/>
</dbReference>
<dbReference type="PROSITE" id="PS00065">
    <property type="entry name" value="D_2_HYDROXYACID_DH_1"/>
    <property type="match status" value="1"/>
</dbReference>
<gene>
    <name evidence="10" type="ORF">SAMN04488121_102906</name>
</gene>
<evidence type="ECO:0000259" key="9">
    <source>
        <dbReference type="SMART" id="SM00829"/>
    </source>
</evidence>
<dbReference type="GO" id="GO:0008270">
    <property type="term" value="F:zinc ion binding"/>
    <property type="evidence" value="ECO:0007669"/>
    <property type="project" value="InterPro"/>
</dbReference>
<protein>
    <recommendedName>
        <fullName evidence="7">alcohol dehydrogenase (NADP(+))</fullName>
        <ecNumber evidence="7">1.1.1.2</ecNumber>
    </recommendedName>
</protein>
<evidence type="ECO:0000256" key="3">
    <source>
        <dbReference type="ARBA" id="ARBA00022723"/>
    </source>
</evidence>
<evidence type="ECO:0000313" key="10">
    <source>
        <dbReference type="EMBL" id="SDF76565.1"/>
    </source>
</evidence>
<dbReference type="Gene3D" id="3.40.50.720">
    <property type="entry name" value="NAD(P)-binding Rossmann-like Domain"/>
    <property type="match status" value="1"/>
</dbReference>
<dbReference type="InterPro" id="IPR029752">
    <property type="entry name" value="D-isomer_DH_CS1"/>
</dbReference>
<evidence type="ECO:0000256" key="4">
    <source>
        <dbReference type="ARBA" id="ARBA00022833"/>
    </source>
</evidence>